<dbReference type="Proteomes" id="UP000805193">
    <property type="component" value="Unassembled WGS sequence"/>
</dbReference>
<evidence type="ECO:0000313" key="2">
    <source>
        <dbReference type="Proteomes" id="UP000805193"/>
    </source>
</evidence>
<accession>A0AC60NVJ3</accession>
<evidence type="ECO:0000313" key="1">
    <source>
        <dbReference type="EMBL" id="KAG0411102.1"/>
    </source>
</evidence>
<dbReference type="EMBL" id="JABSTQ010011462">
    <property type="protein sequence ID" value="KAG0411102.1"/>
    <property type="molecule type" value="Genomic_DNA"/>
</dbReference>
<reference evidence="1 2" key="1">
    <citation type="journal article" date="2020" name="Cell">
        <title>Large-Scale Comparative Analyses of Tick Genomes Elucidate Their Genetic Diversity and Vector Capacities.</title>
        <authorList>
            <consortium name="Tick Genome and Microbiome Consortium (TIGMIC)"/>
            <person name="Jia N."/>
            <person name="Wang J."/>
            <person name="Shi W."/>
            <person name="Du L."/>
            <person name="Sun Y."/>
            <person name="Zhan W."/>
            <person name="Jiang J.F."/>
            <person name="Wang Q."/>
            <person name="Zhang B."/>
            <person name="Ji P."/>
            <person name="Bell-Sakyi L."/>
            <person name="Cui X.M."/>
            <person name="Yuan T.T."/>
            <person name="Jiang B.G."/>
            <person name="Yang W.F."/>
            <person name="Lam T.T."/>
            <person name="Chang Q.C."/>
            <person name="Ding S.J."/>
            <person name="Wang X.J."/>
            <person name="Zhu J.G."/>
            <person name="Ruan X.D."/>
            <person name="Zhao L."/>
            <person name="Wei J.T."/>
            <person name="Ye R.Z."/>
            <person name="Que T.C."/>
            <person name="Du C.H."/>
            <person name="Zhou Y.H."/>
            <person name="Cheng J.X."/>
            <person name="Dai P.F."/>
            <person name="Guo W.B."/>
            <person name="Han X.H."/>
            <person name="Huang E.J."/>
            <person name="Li L.F."/>
            <person name="Wei W."/>
            <person name="Gao Y.C."/>
            <person name="Liu J.Z."/>
            <person name="Shao H.Z."/>
            <person name="Wang X."/>
            <person name="Wang C.C."/>
            <person name="Yang T.C."/>
            <person name="Huo Q.B."/>
            <person name="Li W."/>
            <person name="Chen H.Y."/>
            <person name="Chen S.E."/>
            <person name="Zhou L.G."/>
            <person name="Ni X.B."/>
            <person name="Tian J.H."/>
            <person name="Sheng Y."/>
            <person name="Liu T."/>
            <person name="Pan Y.S."/>
            <person name="Xia L.Y."/>
            <person name="Li J."/>
            <person name="Zhao F."/>
            <person name="Cao W.C."/>
        </authorList>
    </citation>
    <scope>NUCLEOTIDE SEQUENCE [LARGE SCALE GENOMIC DNA]</scope>
    <source>
        <strain evidence="1">Iper-2018</strain>
    </source>
</reference>
<keyword evidence="2" id="KW-1185">Reference proteome</keyword>
<sequence length="149" mass="15897">MSRDGRTDKARPSARFVLGAPQWSLFASRASRVQRGESPISRAIGRRTMPPPRRFKLGRPPVASKLPALCAPLQLVPDESREPPRARGAIAAASGVGRRPVSKLGRRRAGPRSRTGTTPSSSASTASPRRTALGRRRPAPAADTVHGLP</sequence>
<organism evidence="1 2">
    <name type="scientific">Ixodes persulcatus</name>
    <name type="common">Taiga tick</name>
    <dbReference type="NCBI Taxonomy" id="34615"/>
    <lineage>
        <taxon>Eukaryota</taxon>
        <taxon>Metazoa</taxon>
        <taxon>Ecdysozoa</taxon>
        <taxon>Arthropoda</taxon>
        <taxon>Chelicerata</taxon>
        <taxon>Arachnida</taxon>
        <taxon>Acari</taxon>
        <taxon>Parasitiformes</taxon>
        <taxon>Ixodida</taxon>
        <taxon>Ixodoidea</taxon>
        <taxon>Ixodidae</taxon>
        <taxon>Ixodinae</taxon>
        <taxon>Ixodes</taxon>
    </lineage>
</organism>
<comment type="caution">
    <text evidence="1">The sequence shown here is derived from an EMBL/GenBank/DDBJ whole genome shotgun (WGS) entry which is preliminary data.</text>
</comment>
<name>A0AC60NVJ3_IXOPE</name>
<gene>
    <name evidence="1" type="ORF">HPB47_011789</name>
</gene>
<proteinExistence type="predicted"/>
<protein>
    <submittedName>
        <fullName evidence="1">Uncharacterized protein</fullName>
    </submittedName>
</protein>